<evidence type="ECO:0000313" key="5">
    <source>
        <dbReference type="EMBL" id="PYZ96351.1"/>
    </source>
</evidence>
<evidence type="ECO:0000256" key="3">
    <source>
        <dbReference type="ARBA" id="ARBA00022691"/>
    </source>
</evidence>
<reference evidence="5 6" key="1">
    <citation type="submission" date="2017-10" db="EMBL/GenBank/DDBJ databases">
        <title>Bacillus sp. nov., a halophilic bacterium isolated from a Yangshapao Lake.</title>
        <authorList>
            <person name="Wang H."/>
        </authorList>
    </citation>
    <scope>NUCLEOTIDE SEQUENCE [LARGE SCALE GENOMIC DNA]</scope>
    <source>
        <strain evidence="5 6">YSP-3</strain>
    </source>
</reference>
<evidence type="ECO:0000313" key="6">
    <source>
        <dbReference type="Proteomes" id="UP000248066"/>
    </source>
</evidence>
<gene>
    <name evidence="5" type="ORF">CR205_11525</name>
</gene>
<dbReference type="AlphaFoldDB" id="A0A2W0H5Q5"/>
<dbReference type="Proteomes" id="UP000248066">
    <property type="component" value="Unassembled WGS sequence"/>
</dbReference>
<keyword evidence="1 5" id="KW-0489">Methyltransferase</keyword>
<organism evidence="5 6">
    <name type="scientific">Alteribacter lacisalsi</name>
    <dbReference type="NCBI Taxonomy" id="2045244"/>
    <lineage>
        <taxon>Bacteria</taxon>
        <taxon>Bacillati</taxon>
        <taxon>Bacillota</taxon>
        <taxon>Bacilli</taxon>
        <taxon>Bacillales</taxon>
        <taxon>Bacillaceae</taxon>
        <taxon>Alteribacter</taxon>
    </lineage>
</organism>
<keyword evidence="6" id="KW-1185">Reference proteome</keyword>
<dbReference type="InterPro" id="IPR029063">
    <property type="entry name" value="SAM-dependent_MTases_sf"/>
</dbReference>
<dbReference type="PANTHER" id="PTHR43464:SF19">
    <property type="entry name" value="UBIQUINONE BIOSYNTHESIS O-METHYLTRANSFERASE, MITOCHONDRIAL"/>
    <property type="match status" value="1"/>
</dbReference>
<dbReference type="GO" id="GO:0032259">
    <property type="term" value="P:methylation"/>
    <property type="evidence" value="ECO:0007669"/>
    <property type="project" value="UniProtKB-KW"/>
</dbReference>
<evidence type="ECO:0000256" key="1">
    <source>
        <dbReference type="ARBA" id="ARBA00022603"/>
    </source>
</evidence>
<dbReference type="Pfam" id="PF08241">
    <property type="entry name" value="Methyltransf_11"/>
    <property type="match status" value="1"/>
</dbReference>
<feature type="domain" description="Methyltransferase type 11" evidence="4">
    <location>
        <begin position="47"/>
        <end position="141"/>
    </location>
</feature>
<proteinExistence type="predicted"/>
<evidence type="ECO:0000256" key="2">
    <source>
        <dbReference type="ARBA" id="ARBA00022679"/>
    </source>
</evidence>
<evidence type="ECO:0000259" key="4">
    <source>
        <dbReference type="Pfam" id="PF08241"/>
    </source>
</evidence>
<dbReference type="InterPro" id="IPR013216">
    <property type="entry name" value="Methyltransf_11"/>
</dbReference>
<protein>
    <submittedName>
        <fullName evidence="5">SAM-dependent methyltransferase</fullName>
    </submittedName>
</protein>
<keyword evidence="2 5" id="KW-0808">Transferase</keyword>
<comment type="caution">
    <text evidence="5">The sequence shown here is derived from an EMBL/GenBank/DDBJ whole genome shotgun (WGS) entry which is preliminary data.</text>
</comment>
<dbReference type="CDD" id="cd02440">
    <property type="entry name" value="AdoMet_MTases"/>
    <property type="match status" value="1"/>
</dbReference>
<dbReference type="PANTHER" id="PTHR43464">
    <property type="entry name" value="METHYLTRANSFERASE"/>
    <property type="match status" value="1"/>
</dbReference>
<keyword evidence="3" id="KW-0949">S-adenosyl-L-methionine</keyword>
<dbReference type="Gene3D" id="3.40.50.150">
    <property type="entry name" value="Vaccinia Virus protein VP39"/>
    <property type="match status" value="1"/>
</dbReference>
<dbReference type="OrthoDB" id="9791837at2"/>
<dbReference type="EMBL" id="PDOF01000002">
    <property type="protein sequence ID" value="PYZ96351.1"/>
    <property type="molecule type" value="Genomic_DNA"/>
</dbReference>
<dbReference type="RefSeq" id="WP_110519953.1">
    <property type="nucleotide sequence ID" value="NZ_PDOF01000002.1"/>
</dbReference>
<accession>A0A2W0H5Q5</accession>
<name>A0A2W0H5Q5_9BACI</name>
<dbReference type="GO" id="GO:0008757">
    <property type="term" value="F:S-adenosylmethionine-dependent methyltransferase activity"/>
    <property type="evidence" value="ECO:0007669"/>
    <property type="project" value="InterPro"/>
</dbReference>
<sequence>MKQNRYDDLDFFDAYSRMNRSVKGLAGAGEWPVFKACLPDLENKSVLDLGCGYGWHCLYAHEQGAEQVTGVDLSENMLSEAREKAAGTGIRFERASIEDYAYRANAFDVVMSSLAFHYVRDFQAACRNVHSSLKPGGSFVFSVEHPMFTCREEQEWHRDETGSRLHWPVDRYQDEGERRTSFLAEGVMKYHRTFSTYMETLLDAGFAIKAVKEPGVTEQMLEENPDLKDEGRRPMFLIIAAEKVI</sequence>
<dbReference type="SUPFAM" id="SSF53335">
    <property type="entry name" value="S-adenosyl-L-methionine-dependent methyltransferases"/>
    <property type="match status" value="1"/>
</dbReference>